<keyword evidence="4" id="KW-0677">Repeat</keyword>
<dbReference type="EMBL" id="KV453916">
    <property type="protein sequence ID" value="ODV77144.1"/>
    <property type="molecule type" value="Genomic_DNA"/>
</dbReference>
<evidence type="ECO:0000256" key="10">
    <source>
        <dbReference type="ARBA" id="ARBA00038030"/>
    </source>
</evidence>
<keyword evidence="8" id="KW-0496">Mitochondrion</keyword>
<feature type="repeat" description="TPR" evidence="11">
    <location>
        <begin position="382"/>
        <end position="415"/>
    </location>
</feature>
<evidence type="ECO:0000256" key="3">
    <source>
        <dbReference type="ARBA" id="ARBA00022692"/>
    </source>
</evidence>
<evidence type="ECO:0000256" key="9">
    <source>
        <dbReference type="ARBA" id="ARBA00023136"/>
    </source>
</evidence>
<dbReference type="Proteomes" id="UP000094285">
    <property type="component" value="Unassembled WGS sequence"/>
</dbReference>
<dbReference type="PANTHER" id="PTHR46208:SF1">
    <property type="entry name" value="MITOCHONDRIAL IMPORT RECEPTOR SUBUNIT TOM70"/>
    <property type="match status" value="1"/>
</dbReference>
<dbReference type="InterPro" id="IPR011990">
    <property type="entry name" value="TPR-like_helical_dom_sf"/>
</dbReference>
<dbReference type="OrthoDB" id="2942533at2759"/>
<dbReference type="RefSeq" id="XP_020062266.1">
    <property type="nucleotide sequence ID" value="XM_020210642.1"/>
</dbReference>
<dbReference type="GeneID" id="30984778"/>
<dbReference type="FunFam" id="1.25.40.10:FF:000374">
    <property type="entry name" value="Mitochondrial proteins import receptor"/>
    <property type="match status" value="1"/>
</dbReference>
<evidence type="ECO:0000313" key="13">
    <source>
        <dbReference type="EMBL" id="ODV77144.1"/>
    </source>
</evidence>
<evidence type="ECO:0000256" key="2">
    <source>
        <dbReference type="ARBA" id="ARBA00022553"/>
    </source>
</evidence>
<dbReference type="PANTHER" id="PTHR46208">
    <property type="entry name" value="MITOCHONDRIAL IMPORT RECEPTOR SUBUNIT TOM70"/>
    <property type="match status" value="1"/>
</dbReference>
<dbReference type="AlphaFoldDB" id="A0A1E4SCB3"/>
<evidence type="ECO:0000256" key="4">
    <source>
        <dbReference type="ARBA" id="ARBA00022737"/>
    </source>
</evidence>
<gene>
    <name evidence="13" type="ORF">CANTADRAFT_56950</name>
</gene>
<dbReference type="GO" id="GO:0005741">
    <property type="term" value="C:mitochondrial outer membrane"/>
    <property type="evidence" value="ECO:0007669"/>
    <property type="project" value="UniProtKB-SubCell"/>
</dbReference>
<keyword evidence="6 11" id="KW-0802">TPR repeat</keyword>
<organism evidence="13 14">
    <name type="scientific">Suhomyces tanzawaensis NRRL Y-17324</name>
    <dbReference type="NCBI Taxonomy" id="984487"/>
    <lineage>
        <taxon>Eukaryota</taxon>
        <taxon>Fungi</taxon>
        <taxon>Dikarya</taxon>
        <taxon>Ascomycota</taxon>
        <taxon>Saccharomycotina</taxon>
        <taxon>Pichiomycetes</taxon>
        <taxon>Debaryomycetaceae</taxon>
        <taxon>Suhomyces</taxon>
    </lineage>
</organism>
<dbReference type="FunFam" id="1.25.40.10:FF:000357">
    <property type="entry name" value="Mitochondrial proteins import receptor"/>
    <property type="match status" value="1"/>
</dbReference>
<evidence type="ECO:0000256" key="6">
    <source>
        <dbReference type="ARBA" id="ARBA00022803"/>
    </source>
</evidence>
<dbReference type="GO" id="GO:0030150">
    <property type="term" value="P:protein import into mitochondrial matrix"/>
    <property type="evidence" value="ECO:0007669"/>
    <property type="project" value="TreeGrafter"/>
</dbReference>
<keyword evidence="2" id="KW-0597">Phosphoprotein</keyword>
<dbReference type="SUPFAM" id="SSF48452">
    <property type="entry name" value="TPR-like"/>
    <property type="match status" value="2"/>
</dbReference>
<dbReference type="GO" id="GO:0045039">
    <property type="term" value="P:protein insertion into mitochondrial inner membrane"/>
    <property type="evidence" value="ECO:0007669"/>
    <property type="project" value="TreeGrafter"/>
</dbReference>
<sequence length="600" mass="66512">MSGIDSTTNFFARNRTVIAVTALAGLSAAGAYYYLNQPSAGDAPDAGKKKKNKKKKAKKAGEDSGANTPAPAEKEEKTRVYPVNAQGLPEVSDEVINGLTEAQKEEWALALKEDGNNEFKAKNYDDAIAYYTVALQIKKDPIFYSNRSACYAALNDHENVIKDTTEAIKIKPDYTKCVLRRATSYETIERYEDAMFDLTALTIYGGFSNKSIEQVLERVLKKHSIKIVESKPKTFNLPSASIIGSFFGAFVEETTPEGISEQSEGADKFLYDALVNININTQEGYEQADTLLNQALEAYNIEELSPESPQAGPASIALEYSAAFSFLKNQPQEAASGINKAIALKPRPRSYIFRALINADKQSYDDAIKDFAKAQEMDPECPDIFYHLGQLHYLTGDMANAEVNFVKAKSLNPENVYAYIQLACITYKNGLFDSAIEKFTEAKLKFATSPEVPTYYGEILADRGDIEGACKQFDIAARLQESLKTFSVGSLPLINKATCISRESLERMPEAEELLVRACELDPKSELAKLSLAQIKLQQEKVDEAIELFEESTDLARNFEEKVQATSFAEATKMQKRIRNDPVLTKKIAEVMQQSGAIPY</sequence>
<dbReference type="Pfam" id="PF13432">
    <property type="entry name" value="TPR_16"/>
    <property type="match status" value="2"/>
</dbReference>
<dbReference type="PROSITE" id="PS50005">
    <property type="entry name" value="TPR"/>
    <property type="match status" value="2"/>
</dbReference>
<dbReference type="GO" id="GO:0030943">
    <property type="term" value="F:mitochondrion targeting sequence binding"/>
    <property type="evidence" value="ECO:0007669"/>
    <property type="project" value="TreeGrafter"/>
</dbReference>
<keyword evidence="9" id="KW-0472">Membrane</keyword>
<dbReference type="STRING" id="984487.A0A1E4SCB3"/>
<keyword evidence="14" id="KW-1185">Reference proteome</keyword>
<evidence type="ECO:0000313" key="14">
    <source>
        <dbReference type="Proteomes" id="UP000094285"/>
    </source>
</evidence>
<comment type="subcellular location">
    <subcellularLocation>
        <location evidence="1">Mitochondrion outer membrane</location>
        <topology evidence="1">Single-pass membrane protein</topology>
    </subcellularLocation>
</comment>
<dbReference type="GO" id="GO:0008320">
    <property type="term" value="F:protein transmembrane transporter activity"/>
    <property type="evidence" value="ECO:0007669"/>
    <property type="project" value="TreeGrafter"/>
</dbReference>
<keyword evidence="3" id="KW-0812">Transmembrane</keyword>
<keyword evidence="7" id="KW-1133">Transmembrane helix</keyword>
<comment type="similarity">
    <text evidence="10">Belongs to the Tom70 family.</text>
</comment>
<accession>A0A1E4SCB3</accession>
<evidence type="ECO:0000256" key="8">
    <source>
        <dbReference type="ARBA" id="ARBA00023128"/>
    </source>
</evidence>
<proteinExistence type="inferred from homology"/>
<reference evidence="14" key="1">
    <citation type="submission" date="2016-05" db="EMBL/GenBank/DDBJ databases">
        <title>Comparative genomics of biotechnologically important yeasts.</title>
        <authorList>
            <consortium name="DOE Joint Genome Institute"/>
            <person name="Riley R."/>
            <person name="Haridas S."/>
            <person name="Wolfe K.H."/>
            <person name="Lopes M.R."/>
            <person name="Hittinger C.T."/>
            <person name="Goker M."/>
            <person name="Salamov A."/>
            <person name="Wisecaver J."/>
            <person name="Long T.M."/>
            <person name="Aerts A.L."/>
            <person name="Barry K."/>
            <person name="Choi C."/>
            <person name="Clum A."/>
            <person name="Coughlan A.Y."/>
            <person name="Deshpande S."/>
            <person name="Douglass A.P."/>
            <person name="Hanson S.J."/>
            <person name="Klenk H.-P."/>
            <person name="Labutti K."/>
            <person name="Lapidus A."/>
            <person name="Lindquist E."/>
            <person name="Lipzen A."/>
            <person name="Meier-Kolthoff J.P."/>
            <person name="Ohm R.A."/>
            <person name="Otillar R.P."/>
            <person name="Pangilinan J."/>
            <person name="Peng Y."/>
            <person name="Rokas A."/>
            <person name="Rosa C.A."/>
            <person name="Scheuner C."/>
            <person name="Sibirny A.A."/>
            <person name="Slot J.C."/>
            <person name="Stielow J.B."/>
            <person name="Sun H."/>
            <person name="Kurtzman C.P."/>
            <person name="Blackwell M."/>
            <person name="Grigoriev I.V."/>
            <person name="Jeffries T.W."/>
        </authorList>
    </citation>
    <scope>NUCLEOTIDE SEQUENCE [LARGE SCALE GENOMIC DNA]</scope>
    <source>
        <strain evidence="14">NRRL Y-17324</strain>
    </source>
</reference>
<dbReference type="GO" id="GO:0006626">
    <property type="term" value="P:protein targeting to mitochondrion"/>
    <property type="evidence" value="ECO:0007669"/>
    <property type="project" value="UniProtKB-ARBA"/>
</dbReference>
<dbReference type="InterPro" id="IPR019734">
    <property type="entry name" value="TPR_rpt"/>
</dbReference>
<evidence type="ECO:0000256" key="1">
    <source>
        <dbReference type="ARBA" id="ARBA00004572"/>
    </source>
</evidence>
<dbReference type="Gene3D" id="1.25.40.10">
    <property type="entry name" value="Tetratricopeptide repeat domain"/>
    <property type="match status" value="2"/>
</dbReference>
<feature type="repeat" description="TPR" evidence="11">
    <location>
        <begin position="348"/>
        <end position="381"/>
    </location>
</feature>
<feature type="compositionally biased region" description="Basic residues" evidence="12">
    <location>
        <begin position="48"/>
        <end position="58"/>
    </location>
</feature>
<name>A0A1E4SCB3_9ASCO</name>
<evidence type="ECO:0000256" key="12">
    <source>
        <dbReference type="SAM" id="MobiDB-lite"/>
    </source>
</evidence>
<keyword evidence="5" id="KW-1000">Mitochondrion outer membrane</keyword>
<feature type="region of interest" description="Disordered" evidence="12">
    <location>
        <begin position="38"/>
        <end position="83"/>
    </location>
</feature>
<dbReference type="SMART" id="SM00028">
    <property type="entry name" value="TPR"/>
    <property type="match status" value="6"/>
</dbReference>
<evidence type="ECO:0000256" key="7">
    <source>
        <dbReference type="ARBA" id="ARBA00022989"/>
    </source>
</evidence>
<protein>
    <submittedName>
        <fullName evidence="13">TPR-like protein</fullName>
    </submittedName>
</protein>
<evidence type="ECO:0000256" key="11">
    <source>
        <dbReference type="PROSITE-ProRule" id="PRU00339"/>
    </source>
</evidence>
<evidence type="ECO:0000256" key="5">
    <source>
        <dbReference type="ARBA" id="ARBA00022787"/>
    </source>
</evidence>